<accession>A0A2R4M7C9</accession>
<dbReference type="Pfam" id="PF00128">
    <property type="entry name" value="Alpha-amylase"/>
    <property type="match status" value="1"/>
</dbReference>
<dbReference type="OrthoDB" id="9805159at2"/>
<protein>
    <submittedName>
        <fullName evidence="5">Alpha-amylase</fullName>
    </submittedName>
</protein>
<evidence type="ECO:0000256" key="2">
    <source>
        <dbReference type="ARBA" id="ARBA00022679"/>
    </source>
</evidence>
<evidence type="ECO:0000259" key="4">
    <source>
        <dbReference type="SMART" id="SM00642"/>
    </source>
</evidence>
<feature type="binding site" evidence="3">
    <location>
        <begin position="237"/>
        <end position="239"/>
    </location>
    <ligand>
        <name>substrate</name>
    </ligand>
</feature>
<dbReference type="RefSeq" id="WP_107722176.1">
    <property type="nucleotide sequence ID" value="NZ_CP028475.1"/>
</dbReference>
<feature type="domain" description="Glycosyl hydrolase family 13 catalytic" evidence="4">
    <location>
        <begin position="59"/>
        <end position="491"/>
    </location>
</feature>
<evidence type="ECO:0000256" key="3">
    <source>
        <dbReference type="PIRSR" id="PIRSR003059-2"/>
    </source>
</evidence>
<dbReference type="InterPro" id="IPR016377">
    <property type="entry name" value="Sucrose_GGa_phosphorylase-rel"/>
</dbReference>
<reference evidence="5 6" key="1">
    <citation type="submission" date="2018-03" db="EMBL/GenBank/DDBJ databases">
        <title>The Complete Genome of Celeribacter baekdonensis strain LH4, a Thiosulfate-Oxidizing Alphaproteobacterium Isolated from Gulf of Mexico Continental Slope Sediments.</title>
        <authorList>
            <person name="Flood B.E."/>
            <person name="Bailey J.V."/>
            <person name="Leprich D."/>
        </authorList>
    </citation>
    <scope>NUCLEOTIDE SEQUENCE [LARGE SCALE GENOMIC DNA]</scope>
    <source>
        <strain evidence="5 6">LH4</strain>
    </source>
</reference>
<dbReference type="GO" id="GO:0005975">
    <property type="term" value="P:carbohydrate metabolic process"/>
    <property type="evidence" value="ECO:0007669"/>
    <property type="project" value="InterPro"/>
</dbReference>
<dbReference type="InterPro" id="IPR033746">
    <property type="entry name" value="GGa_phosphorylase"/>
</dbReference>
<proteinExistence type="predicted"/>
<dbReference type="InterPro" id="IPR013780">
    <property type="entry name" value="Glyco_hydro_b"/>
</dbReference>
<dbReference type="Proteomes" id="UP000241447">
    <property type="component" value="Chromosome"/>
</dbReference>
<dbReference type="PANTHER" id="PTHR38784:SF1">
    <property type="entry name" value="SUCROSE PHOSPHORYLASE"/>
    <property type="match status" value="1"/>
</dbReference>
<dbReference type="PANTHER" id="PTHR38784">
    <property type="entry name" value="SUCROSE PHOSPHORYLASE"/>
    <property type="match status" value="1"/>
</dbReference>
<dbReference type="EMBL" id="CP028475">
    <property type="protein sequence ID" value="AVW92979.1"/>
    <property type="molecule type" value="Genomic_DNA"/>
</dbReference>
<feature type="binding site" evidence="3">
    <location>
        <begin position="346"/>
        <end position="347"/>
    </location>
    <ligand>
        <name>substrate</name>
    </ligand>
</feature>
<dbReference type="SUPFAM" id="SSF51445">
    <property type="entry name" value="(Trans)glycosidases"/>
    <property type="match status" value="1"/>
</dbReference>
<dbReference type="KEGG" id="cbak:DA792_19380"/>
<dbReference type="CDD" id="cd11356">
    <property type="entry name" value="AmyAc_Sucrose_phosphorylase-like_1"/>
    <property type="match status" value="1"/>
</dbReference>
<evidence type="ECO:0000313" key="6">
    <source>
        <dbReference type="Proteomes" id="UP000241447"/>
    </source>
</evidence>
<organism evidence="5 6">
    <name type="scientific">Celeribacter baekdonensis</name>
    <dbReference type="NCBI Taxonomy" id="875171"/>
    <lineage>
        <taxon>Bacteria</taxon>
        <taxon>Pseudomonadati</taxon>
        <taxon>Pseudomonadota</taxon>
        <taxon>Alphaproteobacteria</taxon>
        <taxon>Rhodobacterales</taxon>
        <taxon>Roseobacteraceae</taxon>
        <taxon>Celeribacter</taxon>
    </lineage>
</organism>
<name>A0A2R4M7C9_9RHOB</name>
<keyword evidence="2" id="KW-0808">Transferase</keyword>
<dbReference type="InterPro" id="IPR017853">
    <property type="entry name" value="GH"/>
</dbReference>
<dbReference type="PIRSF" id="PIRSF003059">
    <property type="entry name" value="Sucrose_phosphorylase"/>
    <property type="match status" value="1"/>
</dbReference>
<dbReference type="SMART" id="SM00642">
    <property type="entry name" value="Aamy"/>
    <property type="match status" value="1"/>
</dbReference>
<dbReference type="InterPro" id="IPR006047">
    <property type="entry name" value="GH13_cat_dom"/>
</dbReference>
<dbReference type="Gene3D" id="3.20.20.80">
    <property type="entry name" value="Glycosidases"/>
    <property type="match status" value="1"/>
</dbReference>
<dbReference type="Gene3D" id="2.60.40.1180">
    <property type="entry name" value="Golgi alpha-mannosidase II"/>
    <property type="match status" value="1"/>
</dbReference>
<dbReference type="Gene3D" id="3.90.400.10">
    <property type="entry name" value="Oligo-1,6-glucosidase, Domain 2"/>
    <property type="match status" value="1"/>
</dbReference>
<dbReference type="GO" id="GO:0016757">
    <property type="term" value="F:glycosyltransferase activity"/>
    <property type="evidence" value="ECO:0007669"/>
    <property type="project" value="UniProtKB-KW"/>
</dbReference>
<evidence type="ECO:0000313" key="5">
    <source>
        <dbReference type="EMBL" id="AVW92979.1"/>
    </source>
</evidence>
<keyword evidence="1" id="KW-0328">Glycosyltransferase</keyword>
<gene>
    <name evidence="5" type="ORF">DA792_19380</name>
</gene>
<dbReference type="AlphaFoldDB" id="A0A2R4M7C9"/>
<feature type="binding site" evidence="3">
    <location>
        <position position="144"/>
    </location>
    <ligand>
        <name>substrate</name>
    </ligand>
</feature>
<evidence type="ECO:0000256" key="1">
    <source>
        <dbReference type="ARBA" id="ARBA00022676"/>
    </source>
</evidence>
<dbReference type="InterPro" id="IPR045857">
    <property type="entry name" value="O16G_dom_2"/>
</dbReference>
<feature type="binding site" evidence="3">
    <location>
        <position position="454"/>
    </location>
    <ligand>
        <name>substrate</name>
    </ligand>
</feature>
<sequence>MAKPSSQFSTRLCGLIEQIYPDLDAKALSKEITSAFWPEGAGYRSRARAPGHNLWNEADTLVITYGNTLVDGQHKPLDLLRDFLNRYLRGVINGVHILPFFPFTSDDGFAVTDYRLVNSQLGDWSDIQRIGEEFRLMSDLVLNHVSSLSTWFSEYRQGHAPYDKFFVEASPEDDLSEVVRPRTSPLLREVMTANGPKHVWCTFSHDQIDVDFHNPEVLLEFLRIMRLHIDNGVRIVRLDAVAFVWKELGTNCIHLPQTHAIVRLMRLLCDYAEERVVLMTETNVPNAENLSYFGNRNEAHMIYNFSLPPLLLHALLSGNSLHLNQWLMRMPPAQLGCAYLNFSASHDGIGVRGAEGLLSNDELDQMIQCVRDAGGLVSMRALADGSQKPYELNITYFDALKGTIEGGEDGLQVARFICSQSIVMALEGVPAFYIHSLLATHNDHAGVEKTGVNRAINRHRWDYPELRALLDDPESLNAQVLAALKDRIAIRTAQKAFHPNATQFTMQLGDAFFGIWRQSPARDQSIFAINNLTSQDAEIPHISINLIEGEDWYDLLSGEKIDLSVPNIRFAPYQSRWISNLK</sequence>
<feature type="binding site" evidence="3">
    <location>
        <position position="106"/>
    </location>
    <ligand>
        <name>substrate</name>
    </ligand>
</feature>